<comment type="similarity">
    <text evidence="2 11">Belongs to the mitochondrial carrier (TC 2.A.29) family.</text>
</comment>
<accession>A0A9P6TZG5</accession>
<dbReference type="SUPFAM" id="SSF103506">
    <property type="entry name" value="Mitochondrial carrier"/>
    <property type="match status" value="1"/>
</dbReference>
<evidence type="ECO:0000256" key="2">
    <source>
        <dbReference type="ARBA" id="ARBA00006375"/>
    </source>
</evidence>
<keyword evidence="9 10" id="KW-0472">Membrane</keyword>
<keyword evidence="4 10" id="KW-0812">Transmembrane</keyword>
<reference evidence="12" key="1">
    <citation type="journal article" date="2020" name="Fungal Divers.">
        <title>Resolving the Mortierellaceae phylogeny through synthesis of multi-gene phylogenetics and phylogenomics.</title>
        <authorList>
            <person name="Vandepol N."/>
            <person name="Liber J."/>
            <person name="Desiro A."/>
            <person name="Na H."/>
            <person name="Kennedy M."/>
            <person name="Barry K."/>
            <person name="Grigoriev I.V."/>
            <person name="Miller A.N."/>
            <person name="O'Donnell K."/>
            <person name="Stajich J.E."/>
            <person name="Bonito G."/>
        </authorList>
    </citation>
    <scope>NUCLEOTIDE SEQUENCE</scope>
    <source>
        <strain evidence="12">KOD948</strain>
    </source>
</reference>
<keyword evidence="13" id="KW-1185">Reference proteome</keyword>
<keyword evidence="6" id="KW-0999">Mitochondrion inner membrane</keyword>
<feature type="repeat" description="Solcar" evidence="10">
    <location>
        <begin position="21"/>
        <end position="106"/>
    </location>
</feature>
<evidence type="ECO:0000256" key="8">
    <source>
        <dbReference type="ARBA" id="ARBA00023128"/>
    </source>
</evidence>
<evidence type="ECO:0000256" key="7">
    <source>
        <dbReference type="ARBA" id="ARBA00022989"/>
    </source>
</evidence>
<dbReference type="Pfam" id="PF00153">
    <property type="entry name" value="Mito_carr"/>
    <property type="match status" value="1"/>
</dbReference>
<dbReference type="PANTHER" id="PTHR45671">
    <property type="entry name" value="SOLUTE CARRIER FAMILY 25 (MITOCHONDRIAL CARRIER PHOSPHATE CARRIER), MEMBER 3, LIKE-RELATED-RELATED"/>
    <property type="match status" value="1"/>
</dbReference>
<dbReference type="GO" id="GO:0005315">
    <property type="term" value="F:phosphate transmembrane transporter activity"/>
    <property type="evidence" value="ECO:0007669"/>
    <property type="project" value="InterPro"/>
</dbReference>
<gene>
    <name evidence="12" type="primary">MIR1_1</name>
    <name evidence="12" type="ORF">BG011_006865</name>
</gene>
<comment type="caution">
    <text evidence="12">The sequence shown here is derived from an EMBL/GenBank/DDBJ whole genome shotgun (WGS) entry which is preliminary data.</text>
</comment>
<dbReference type="Proteomes" id="UP000726737">
    <property type="component" value="Unassembled WGS sequence"/>
</dbReference>
<dbReference type="InterPro" id="IPR023395">
    <property type="entry name" value="MCP_dom_sf"/>
</dbReference>
<proteinExistence type="inferred from homology"/>
<dbReference type="InterPro" id="IPR018108">
    <property type="entry name" value="MCP_transmembrane"/>
</dbReference>
<evidence type="ECO:0000313" key="12">
    <source>
        <dbReference type="EMBL" id="KAG0252645.1"/>
    </source>
</evidence>
<evidence type="ECO:0000256" key="11">
    <source>
        <dbReference type="RuleBase" id="RU000488"/>
    </source>
</evidence>
<evidence type="ECO:0000256" key="5">
    <source>
        <dbReference type="ARBA" id="ARBA00022737"/>
    </source>
</evidence>
<evidence type="ECO:0000256" key="6">
    <source>
        <dbReference type="ARBA" id="ARBA00022792"/>
    </source>
</evidence>
<dbReference type="InterPro" id="IPR044677">
    <property type="entry name" value="SLC25A3/Pic2/Mir1-like"/>
</dbReference>
<dbReference type="GO" id="GO:0005743">
    <property type="term" value="C:mitochondrial inner membrane"/>
    <property type="evidence" value="ECO:0007669"/>
    <property type="project" value="UniProtKB-SubCell"/>
</dbReference>
<evidence type="ECO:0000256" key="4">
    <source>
        <dbReference type="ARBA" id="ARBA00022692"/>
    </source>
</evidence>
<organism evidence="12 13">
    <name type="scientific">Mortierella polycephala</name>
    <dbReference type="NCBI Taxonomy" id="41804"/>
    <lineage>
        <taxon>Eukaryota</taxon>
        <taxon>Fungi</taxon>
        <taxon>Fungi incertae sedis</taxon>
        <taxon>Mucoromycota</taxon>
        <taxon>Mortierellomycotina</taxon>
        <taxon>Mortierellomycetes</taxon>
        <taxon>Mortierellales</taxon>
        <taxon>Mortierellaceae</taxon>
        <taxon>Mortierella</taxon>
    </lineage>
</organism>
<evidence type="ECO:0000256" key="9">
    <source>
        <dbReference type="ARBA" id="ARBA00023136"/>
    </source>
</evidence>
<sequence>MSATLQTQTKAQTTAAPTGAGLYARFAVAGAIGCSVTHGVLTPVDVVKTRIQLEPQVYNKGMTGAFRQIVRNEGAAALMTGFGPTCAGYFVQGGIKFAGYEFWKKTMIEFVGQENAVNNRTAIYLASSGIAELVADIALCPLEATRIRLVSQPTFATGL</sequence>
<name>A0A9P6TZG5_9FUNG</name>
<feature type="non-terminal residue" evidence="12">
    <location>
        <position position="159"/>
    </location>
</feature>
<keyword evidence="3 11" id="KW-0813">Transport</keyword>
<evidence type="ECO:0000256" key="3">
    <source>
        <dbReference type="ARBA" id="ARBA00022448"/>
    </source>
</evidence>
<dbReference type="OrthoDB" id="427452at2759"/>
<keyword evidence="7" id="KW-1133">Transmembrane helix</keyword>
<protein>
    <submittedName>
        <fullName evidence="12">Mitochondrial phosphate carrier protein</fullName>
    </submittedName>
</protein>
<evidence type="ECO:0000313" key="13">
    <source>
        <dbReference type="Proteomes" id="UP000726737"/>
    </source>
</evidence>
<dbReference type="PROSITE" id="PS50920">
    <property type="entry name" value="SOLCAR"/>
    <property type="match status" value="1"/>
</dbReference>
<dbReference type="GO" id="GO:1990547">
    <property type="term" value="P:mitochondrial phosphate ion transmembrane transport"/>
    <property type="evidence" value="ECO:0007669"/>
    <property type="project" value="InterPro"/>
</dbReference>
<keyword evidence="5" id="KW-0677">Repeat</keyword>
<dbReference type="EMBL" id="JAAAJA010000507">
    <property type="protein sequence ID" value="KAG0252645.1"/>
    <property type="molecule type" value="Genomic_DNA"/>
</dbReference>
<evidence type="ECO:0000256" key="1">
    <source>
        <dbReference type="ARBA" id="ARBA00004448"/>
    </source>
</evidence>
<evidence type="ECO:0000256" key="10">
    <source>
        <dbReference type="PROSITE-ProRule" id="PRU00282"/>
    </source>
</evidence>
<keyword evidence="8" id="KW-0496">Mitochondrion</keyword>
<dbReference type="AlphaFoldDB" id="A0A9P6TZG5"/>
<dbReference type="Gene3D" id="1.50.40.10">
    <property type="entry name" value="Mitochondrial carrier domain"/>
    <property type="match status" value="1"/>
</dbReference>
<comment type="subcellular location">
    <subcellularLocation>
        <location evidence="1">Mitochondrion inner membrane</location>
        <topology evidence="1">Multi-pass membrane protein</topology>
    </subcellularLocation>
</comment>
<dbReference type="PANTHER" id="PTHR45671:SF12">
    <property type="entry name" value="MITOCHONDRIAL PHOSPHATE CARRIER PROTEIN"/>
    <property type="match status" value="1"/>
</dbReference>